<accession>A0A392R8N6</accession>
<protein>
    <submittedName>
        <fullName evidence="2">Uncharacterized protein</fullName>
    </submittedName>
</protein>
<organism evidence="2 3">
    <name type="scientific">Trifolium medium</name>
    <dbReference type="NCBI Taxonomy" id="97028"/>
    <lineage>
        <taxon>Eukaryota</taxon>
        <taxon>Viridiplantae</taxon>
        <taxon>Streptophyta</taxon>
        <taxon>Embryophyta</taxon>
        <taxon>Tracheophyta</taxon>
        <taxon>Spermatophyta</taxon>
        <taxon>Magnoliopsida</taxon>
        <taxon>eudicotyledons</taxon>
        <taxon>Gunneridae</taxon>
        <taxon>Pentapetalae</taxon>
        <taxon>rosids</taxon>
        <taxon>fabids</taxon>
        <taxon>Fabales</taxon>
        <taxon>Fabaceae</taxon>
        <taxon>Papilionoideae</taxon>
        <taxon>50 kb inversion clade</taxon>
        <taxon>NPAAA clade</taxon>
        <taxon>Hologalegina</taxon>
        <taxon>IRL clade</taxon>
        <taxon>Trifolieae</taxon>
        <taxon>Trifolium</taxon>
    </lineage>
</organism>
<comment type="caution">
    <text evidence="2">The sequence shown here is derived from an EMBL/GenBank/DDBJ whole genome shotgun (WGS) entry which is preliminary data.</text>
</comment>
<evidence type="ECO:0000313" key="3">
    <source>
        <dbReference type="Proteomes" id="UP000265520"/>
    </source>
</evidence>
<reference evidence="2 3" key="1">
    <citation type="journal article" date="2018" name="Front. Plant Sci.">
        <title>Red Clover (Trifolium pratense) and Zigzag Clover (T. medium) - A Picture of Genomic Similarities and Differences.</title>
        <authorList>
            <person name="Dluhosova J."/>
            <person name="Istvanek J."/>
            <person name="Nedelnik J."/>
            <person name="Repkova J."/>
        </authorList>
    </citation>
    <scope>NUCLEOTIDE SEQUENCE [LARGE SCALE GENOMIC DNA]</scope>
    <source>
        <strain evidence="3">cv. 10/8</strain>
        <tissue evidence="2">Leaf</tissue>
    </source>
</reference>
<name>A0A392R8N6_9FABA</name>
<dbReference type="AlphaFoldDB" id="A0A392R8N6"/>
<proteinExistence type="predicted"/>
<dbReference type="Proteomes" id="UP000265520">
    <property type="component" value="Unassembled WGS sequence"/>
</dbReference>
<keyword evidence="3" id="KW-1185">Reference proteome</keyword>
<sequence length="85" mass="9824">MREIRHLIHALMASRDIPQGSRPYLTLQHVERNTMRPYQYQSLFWTGPKAQSLGKSSHAPSTKAHLRSSPRRLPSGQRSRYPCVL</sequence>
<dbReference type="EMBL" id="LXQA010195444">
    <property type="protein sequence ID" value="MCI32424.1"/>
    <property type="molecule type" value="Genomic_DNA"/>
</dbReference>
<feature type="region of interest" description="Disordered" evidence="1">
    <location>
        <begin position="49"/>
        <end position="85"/>
    </location>
</feature>
<evidence type="ECO:0000313" key="2">
    <source>
        <dbReference type="EMBL" id="MCI32424.1"/>
    </source>
</evidence>
<evidence type="ECO:0000256" key="1">
    <source>
        <dbReference type="SAM" id="MobiDB-lite"/>
    </source>
</evidence>